<evidence type="ECO:0000256" key="2">
    <source>
        <dbReference type="ARBA" id="ARBA00010447"/>
    </source>
</evidence>
<dbReference type="InterPro" id="IPR015422">
    <property type="entry name" value="PyrdxlP-dep_Trfase_small"/>
</dbReference>
<name>A0ABN1C6B1_SACER</name>
<feature type="domain" description="Aminotransferase class V" evidence="6">
    <location>
        <begin position="42"/>
        <end position="412"/>
    </location>
</feature>
<evidence type="ECO:0000256" key="5">
    <source>
        <dbReference type="RuleBase" id="RU004504"/>
    </source>
</evidence>
<dbReference type="InterPro" id="IPR015424">
    <property type="entry name" value="PyrdxlP-dep_Trfase"/>
</dbReference>
<comment type="caution">
    <text evidence="7">The sequence shown here is derived from an EMBL/GenBank/DDBJ whole genome shotgun (WGS) entry which is preliminary data.</text>
</comment>
<organism evidence="7 8">
    <name type="scientific">Saccharopolyspora erythraea</name>
    <name type="common">Streptomyces erythraeus</name>
    <dbReference type="NCBI Taxonomy" id="1836"/>
    <lineage>
        <taxon>Bacteria</taxon>
        <taxon>Bacillati</taxon>
        <taxon>Actinomycetota</taxon>
        <taxon>Actinomycetes</taxon>
        <taxon>Pseudonocardiales</taxon>
        <taxon>Pseudonocardiaceae</taxon>
        <taxon>Saccharopolyspora</taxon>
    </lineage>
</organism>
<keyword evidence="8" id="KW-1185">Reference proteome</keyword>
<sequence length="450" mass="47655">MATRPFQIPEQSVVDTAARVPAVVGEALRVPLVTGGRIGYANLDHAASAPCLRSVRDAVDELLPWYASVHRGAGFASQVCTRVYEGARAKLRAFTGARDTDAVVFTRNTTDALNLLAKALPRATSVVVFDTEHHAALLPWGSGPRVRRLPAPATPEDAVEALDAALAACPEGPRLAVLTGASNVTGEVWPVAELARVARRRGARTVLDAAQLAPHRPVRIGELDIDYVAISGHKLYAPFGAGALVGRADWLNAADPYLAGGGATRAVRDSSVGWNLGPERHEAGSPNTVGVHALAAACQTLAADGWRPVIEHEALLLRRLRAGLGEVPGLRELSLFGTGHDRVGVVSFTVDGRDPGLLAAALSAEHGIGVRDGLFCAHLAMQRLLAESGADSQRALRVSVGLGTMTEHVDRLVAALHRLVAEGPRWRYEQVDGRWVPVDDPREAPAFLDG</sequence>
<dbReference type="InterPro" id="IPR015421">
    <property type="entry name" value="PyrdxlP-dep_Trfase_major"/>
</dbReference>
<evidence type="ECO:0000259" key="6">
    <source>
        <dbReference type="Pfam" id="PF00266"/>
    </source>
</evidence>
<dbReference type="PROSITE" id="PS00595">
    <property type="entry name" value="AA_TRANSFER_CLASS_5"/>
    <property type="match status" value="1"/>
</dbReference>
<dbReference type="RefSeq" id="WP_011874848.1">
    <property type="nucleotide sequence ID" value="NZ_BAAAGS010000004.1"/>
</dbReference>
<evidence type="ECO:0000313" key="7">
    <source>
        <dbReference type="EMBL" id="GAA0512670.1"/>
    </source>
</evidence>
<keyword evidence="3" id="KW-0663">Pyridoxal phosphate</keyword>
<proteinExistence type="inferred from homology"/>
<dbReference type="Proteomes" id="UP001500729">
    <property type="component" value="Unassembled WGS sequence"/>
</dbReference>
<comment type="catalytic activity">
    <reaction evidence="4">
        <text>(sulfur carrier)-H + L-cysteine = (sulfur carrier)-SH + L-alanine</text>
        <dbReference type="Rhea" id="RHEA:43892"/>
        <dbReference type="Rhea" id="RHEA-COMP:14737"/>
        <dbReference type="Rhea" id="RHEA-COMP:14739"/>
        <dbReference type="ChEBI" id="CHEBI:29917"/>
        <dbReference type="ChEBI" id="CHEBI:35235"/>
        <dbReference type="ChEBI" id="CHEBI:57972"/>
        <dbReference type="ChEBI" id="CHEBI:64428"/>
        <dbReference type="EC" id="2.8.1.7"/>
    </reaction>
</comment>
<dbReference type="PANTHER" id="PTHR43586">
    <property type="entry name" value="CYSTEINE DESULFURASE"/>
    <property type="match status" value="1"/>
</dbReference>
<evidence type="ECO:0000256" key="1">
    <source>
        <dbReference type="ARBA" id="ARBA00001933"/>
    </source>
</evidence>
<dbReference type="Pfam" id="PF00266">
    <property type="entry name" value="Aminotran_5"/>
    <property type="match status" value="1"/>
</dbReference>
<accession>A0ABN1C6B1</accession>
<dbReference type="EMBL" id="BAAAGS010000004">
    <property type="protein sequence ID" value="GAA0512670.1"/>
    <property type="molecule type" value="Genomic_DNA"/>
</dbReference>
<dbReference type="GO" id="GO:0008483">
    <property type="term" value="F:transaminase activity"/>
    <property type="evidence" value="ECO:0007669"/>
    <property type="project" value="UniProtKB-KW"/>
</dbReference>
<dbReference type="PANTHER" id="PTHR43586:SF8">
    <property type="entry name" value="CYSTEINE DESULFURASE 1, CHLOROPLASTIC"/>
    <property type="match status" value="1"/>
</dbReference>
<dbReference type="InterPro" id="IPR000192">
    <property type="entry name" value="Aminotrans_V_dom"/>
</dbReference>
<dbReference type="SUPFAM" id="SSF53383">
    <property type="entry name" value="PLP-dependent transferases"/>
    <property type="match status" value="1"/>
</dbReference>
<dbReference type="Gene3D" id="3.90.1150.10">
    <property type="entry name" value="Aspartate Aminotransferase, domain 1"/>
    <property type="match status" value="1"/>
</dbReference>
<evidence type="ECO:0000313" key="8">
    <source>
        <dbReference type="Proteomes" id="UP001500729"/>
    </source>
</evidence>
<reference evidence="7 8" key="1">
    <citation type="journal article" date="2019" name="Int. J. Syst. Evol. Microbiol.">
        <title>The Global Catalogue of Microorganisms (GCM) 10K type strain sequencing project: providing services to taxonomists for standard genome sequencing and annotation.</title>
        <authorList>
            <consortium name="The Broad Institute Genomics Platform"/>
            <consortium name="The Broad Institute Genome Sequencing Center for Infectious Disease"/>
            <person name="Wu L."/>
            <person name="Ma J."/>
        </authorList>
    </citation>
    <scope>NUCLEOTIDE SEQUENCE [LARGE SCALE GENOMIC DNA]</scope>
    <source>
        <strain evidence="7 8">JCM 10303</strain>
    </source>
</reference>
<keyword evidence="7" id="KW-0032">Aminotransferase</keyword>
<gene>
    <name evidence="7" type="ORF">GCM10009533_09420</name>
</gene>
<keyword evidence="7" id="KW-0808">Transferase</keyword>
<comment type="similarity">
    <text evidence="2">Belongs to the class-V pyridoxal-phosphate-dependent aminotransferase family. Csd subfamily.</text>
</comment>
<protein>
    <submittedName>
        <fullName evidence="7">Aminotransferase class V-fold PLP-dependent enzyme</fullName>
    </submittedName>
</protein>
<dbReference type="Gene3D" id="3.40.640.10">
    <property type="entry name" value="Type I PLP-dependent aspartate aminotransferase-like (Major domain)"/>
    <property type="match status" value="1"/>
</dbReference>
<comment type="cofactor">
    <cofactor evidence="1 5">
        <name>pyridoxal 5'-phosphate</name>
        <dbReference type="ChEBI" id="CHEBI:597326"/>
    </cofactor>
</comment>
<evidence type="ECO:0000256" key="3">
    <source>
        <dbReference type="ARBA" id="ARBA00022898"/>
    </source>
</evidence>
<evidence type="ECO:0000256" key="4">
    <source>
        <dbReference type="ARBA" id="ARBA00050776"/>
    </source>
</evidence>
<dbReference type="InterPro" id="IPR020578">
    <property type="entry name" value="Aminotrans_V_PyrdxlP_BS"/>
</dbReference>